<dbReference type="SUPFAM" id="SSF53448">
    <property type="entry name" value="Nucleotide-diphospho-sugar transferases"/>
    <property type="match status" value="1"/>
</dbReference>
<comment type="caution">
    <text evidence="2">The sequence shown here is derived from an EMBL/GenBank/DDBJ whole genome shotgun (WGS) entry which is preliminary data.</text>
</comment>
<accession>A0A7W5C0M3</accession>
<dbReference type="GO" id="GO:0016758">
    <property type="term" value="F:hexosyltransferase activity"/>
    <property type="evidence" value="ECO:0007669"/>
    <property type="project" value="UniProtKB-ARBA"/>
</dbReference>
<sequence length="551" mass="61425">MGIEQLAQSPWFDADWYLNQYAEVATSDLAPEVHYLQVGEPRGWRPGPSFDPRWYLAQYPDLAKADISPLLHFISHGEQEGRLPCALEAVRLDRALWGQHGQVDECLSSLVALLTDGSLLEASYAGFSLGRWHAWQGDWQAAASCLARRPEGKGCLPKHAGPALLTVEAFGRSGQFAEAWRRLASLHRHAPGLADTSLAVANLLGWQAEAYPEAGADRQGEWQRQRLTWINDVWQRHGLAQIELADPMVGLNLDNLVGLGQGQHHRALAGAERPEDLRSYRSSRLTPHQREARSPLLTVIVPAYNAEEGLPTALRSLAEQRGVKLEVIVVDDASSDQTARVAEAFAGQDARFKVFRQPSNQGAYAARNRGLAEARGDYITVHDSDDWSHPEKLAIQLAGLQAHPEWMACCSHWVRCTPELIFSNWRMEEGWIYRNVSSLMFRRGVFEALGYWDRVRVEADTEYYYRIRAAYGDQAVGEVMPRVPLAFGRTAPDSLTAVGATHLVTQFSGVRADYRQSSQAWHRAGAGRPERLYLPAEPAQRTFAAPEAVLP</sequence>
<evidence type="ECO:0000313" key="2">
    <source>
        <dbReference type="EMBL" id="MBB3142617.1"/>
    </source>
</evidence>
<organism evidence="2 3">
    <name type="scientific">Halomonas organivorans</name>
    <dbReference type="NCBI Taxonomy" id="257772"/>
    <lineage>
        <taxon>Bacteria</taxon>
        <taxon>Pseudomonadati</taxon>
        <taxon>Pseudomonadota</taxon>
        <taxon>Gammaproteobacteria</taxon>
        <taxon>Oceanospirillales</taxon>
        <taxon>Halomonadaceae</taxon>
        <taxon>Halomonas</taxon>
    </lineage>
</organism>
<evidence type="ECO:0000313" key="3">
    <source>
        <dbReference type="Proteomes" id="UP000525987"/>
    </source>
</evidence>
<gene>
    <name evidence="2" type="ORF">FHR96_003517</name>
</gene>
<keyword evidence="3" id="KW-1185">Reference proteome</keyword>
<evidence type="ECO:0000259" key="1">
    <source>
        <dbReference type="Pfam" id="PF00535"/>
    </source>
</evidence>
<dbReference type="EMBL" id="JACHXM010000024">
    <property type="protein sequence ID" value="MBB3142617.1"/>
    <property type="molecule type" value="Genomic_DNA"/>
</dbReference>
<dbReference type="Proteomes" id="UP000525987">
    <property type="component" value="Unassembled WGS sequence"/>
</dbReference>
<dbReference type="PANTHER" id="PTHR22916:SF3">
    <property type="entry name" value="UDP-GLCNAC:BETAGAL BETA-1,3-N-ACETYLGLUCOSAMINYLTRANSFERASE-LIKE PROTEIN 1"/>
    <property type="match status" value="1"/>
</dbReference>
<dbReference type="Gene3D" id="3.90.550.10">
    <property type="entry name" value="Spore Coat Polysaccharide Biosynthesis Protein SpsA, Chain A"/>
    <property type="match status" value="1"/>
</dbReference>
<proteinExistence type="predicted"/>
<dbReference type="InterPro" id="IPR029044">
    <property type="entry name" value="Nucleotide-diphossugar_trans"/>
</dbReference>
<dbReference type="Pfam" id="PF00535">
    <property type="entry name" value="Glycos_transf_2"/>
    <property type="match status" value="1"/>
</dbReference>
<protein>
    <recommendedName>
        <fullName evidence="1">Glycosyltransferase 2-like domain-containing protein</fullName>
    </recommendedName>
</protein>
<name>A0A7W5C0M3_9GAMM</name>
<dbReference type="InterPro" id="IPR001173">
    <property type="entry name" value="Glyco_trans_2-like"/>
</dbReference>
<dbReference type="AlphaFoldDB" id="A0A7W5C0M3"/>
<dbReference type="RefSeq" id="WP_343066374.1">
    <property type="nucleotide sequence ID" value="NZ_JACHXM010000024.1"/>
</dbReference>
<dbReference type="CDD" id="cd00761">
    <property type="entry name" value="Glyco_tranf_GTA_type"/>
    <property type="match status" value="1"/>
</dbReference>
<dbReference type="PANTHER" id="PTHR22916">
    <property type="entry name" value="GLYCOSYLTRANSFERASE"/>
    <property type="match status" value="1"/>
</dbReference>
<reference evidence="2 3" key="1">
    <citation type="submission" date="2020-08" db="EMBL/GenBank/DDBJ databases">
        <title>Genomic Encyclopedia of Type Strains, Phase III (KMG-III): the genomes of soil and plant-associated and newly described type strains.</title>
        <authorList>
            <person name="Whitman W."/>
        </authorList>
    </citation>
    <scope>NUCLEOTIDE SEQUENCE [LARGE SCALE GENOMIC DNA]</scope>
    <source>
        <strain evidence="2 3">CECT 5995</strain>
    </source>
</reference>
<feature type="domain" description="Glycosyltransferase 2-like" evidence="1">
    <location>
        <begin position="298"/>
        <end position="416"/>
    </location>
</feature>